<dbReference type="InterPro" id="IPR015814">
    <property type="entry name" value="Pgluconate_DH_NAD-bd_C"/>
</dbReference>
<accession>A0A1M5HLG1</accession>
<dbReference type="STRING" id="1070870.SAMN05444351_1643"/>
<dbReference type="InterPro" id="IPR015815">
    <property type="entry name" value="HIBADH-related"/>
</dbReference>
<dbReference type="InterPro" id="IPR008927">
    <property type="entry name" value="6-PGluconate_DH-like_C_sf"/>
</dbReference>
<dbReference type="GO" id="GO:0050661">
    <property type="term" value="F:NADP binding"/>
    <property type="evidence" value="ECO:0007669"/>
    <property type="project" value="InterPro"/>
</dbReference>
<evidence type="ECO:0000259" key="4">
    <source>
        <dbReference type="Pfam" id="PF03446"/>
    </source>
</evidence>
<dbReference type="OrthoDB" id="943692at2"/>
<dbReference type="RefSeq" id="WP_073419716.1">
    <property type="nucleotide sequence ID" value="NZ_FQVX01000002.1"/>
</dbReference>
<name>A0A1M5HLG1_9ACTN</name>
<dbReference type="SUPFAM" id="SSF48179">
    <property type="entry name" value="6-phosphogluconate dehydrogenase C-terminal domain-like"/>
    <property type="match status" value="1"/>
</dbReference>
<dbReference type="PANTHER" id="PTHR43060">
    <property type="entry name" value="3-HYDROXYISOBUTYRATE DEHYDROGENASE-LIKE 1, MITOCHONDRIAL-RELATED"/>
    <property type="match status" value="1"/>
</dbReference>
<sequence length="260" mass="26471">MTRIAVLGLGEAGSEIARDLVAAGADVRGYDPKGLAVDGVATRGSEAEAVADADLVLSVNSSHDAAVALDNALPALRPGTLWADLNTASPGLKAALAERAAPAGVDVVDVALMSPVPGKGLRTPMLVSGEAAGRYVGLVTGLGADARVQEGPVGTAISRKLLRSVFYKGLAAAVTEALRGAEAAGCEDWLRGNVAAELAGFDERTLDRLVEGTRVHARRRADEMAAATEQLEELGVPARIAPAARDLLVELRDAAPGGTA</sequence>
<evidence type="ECO:0000313" key="7">
    <source>
        <dbReference type="Proteomes" id="UP000184471"/>
    </source>
</evidence>
<evidence type="ECO:0000256" key="3">
    <source>
        <dbReference type="PIRSR" id="PIRSR000103-1"/>
    </source>
</evidence>
<dbReference type="EMBL" id="FQVX01000002">
    <property type="protein sequence ID" value="SHG16757.1"/>
    <property type="molecule type" value="Genomic_DNA"/>
</dbReference>
<dbReference type="PANTHER" id="PTHR43060:SF15">
    <property type="entry name" value="3-HYDROXYISOBUTYRATE DEHYDROGENASE-LIKE 1, MITOCHONDRIAL-RELATED"/>
    <property type="match status" value="1"/>
</dbReference>
<keyword evidence="2" id="KW-0560">Oxidoreductase</keyword>
<dbReference type="PIRSF" id="PIRSF000103">
    <property type="entry name" value="HIBADH"/>
    <property type="match status" value="1"/>
</dbReference>
<proteinExistence type="inferred from homology"/>
<keyword evidence="7" id="KW-1185">Reference proteome</keyword>
<dbReference type="GO" id="GO:0016491">
    <property type="term" value="F:oxidoreductase activity"/>
    <property type="evidence" value="ECO:0007669"/>
    <property type="project" value="UniProtKB-KW"/>
</dbReference>
<evidence type="ECO:0000259" key="5">
    <source>
        <dbReference type="Pfam" id="PF09130"/>
    </source>
</evidence>
<dbReference type="SUPFAM" id="SSF51735">
    <property type="entry name" value="NAD(P)-binding Rossmann-fold domains"/>
    <property type="match status" value="1"/>
</dbReference>
<gene>
    <name evidence="6" type="ORF">SAMN05444351_1643</name>
</gene>
<dbReference type="Pfam" id="PF09130">
    <property type="entry name" value="DUF1932"/>
    <property type="match status" value="1"/>
</dbReference>
<evidence type="ECO:0000256" key="2">
    <source>
        <dbReference type="ARBA" id="ARBA00023002"/>
    </source>
</evidence>
<feature type="active site" evidence="3">
    <location>
        <position position="160"/>
    </location>
</feature>
<evidence type="ECO:0000313" key="6">
    <source>
        <dbReference type="EMBL" id="SHG16757.1"/>
    </source>
</evidence>
<dbReference type="Gene3D" id="1.10.1040.10">
    <property type="entry name" value="N-(1-d-carboxylethyl)-l-norvaline Dehydrogenase, domain 2"/>
    <property type="match status" value="1"/>
</dbReference>
<reference evidence="6 7" key="1">
    <citation type="submission" date="2016-11" db="EMBL/GenBank/DDBJ databases">
        <authorList>
            <person name="Jaros S."/>
            <person name="Januszkiewicz K."/>
            <person name="Wedrychowicz H."/>
        </authorList>
    </citation>
    <scope>NUCLEOTIDE SEQUENCE [LARGE SCALE GENOMIC DNA]</scope>
    <source>
        <strain evidence="6 7">DSM 45408</strain>
    </source>
</reference>
<feature type="domain" description="Phosphogluconate dehydrogenase NAD-binding putative C-terminal" evidence="5">
    <location>
        <begin position="181"/>
        <end position="248"/>
    </location>
</feature>
<evidence type="ECO:0000256" key="1">
    <source>
        <dbReference type="ARBA" id="ARBA00009080"/>
    </source>
</evidence>
<dbReference type="Gene3D" id="3.40.50.720">
    <property type="entry name" value="NAD(P)-binding Rossmann-like Domain"/>
    <property type="match status" value="1"/>
</dbReference>
<dbReference type="Pfam" id="PF03446">
    <property type="entry name" value="NAD_binding_2"/>
    <property type="match status" value="1"/>
</dbReference>
<dbReference type="InterPro" id="IPR036291">
    <property type="entry name" value="NAD(P)-bd_dom_sf"/>
</dbReference>
<comment type="similarity">
    <text evidence="1">Belongs to the HIBADH-related family.</text>
</comment>
<feature type="domain" description="6-phosphogluconate dehydrogenase NADP-binding" evidence="4">
    <location>
        <begin position="3"/>
        <end position="110"/>
    </location>
</feature>
<protein>
    <submittedName>
        <fullName evidence="6">3-hydroxyisobutyrate dehydrogenase</fullName>
    </submittedName>
</protein>
<dbReference type="AlphaFoldDB" id="A0A1M5HLG1"/>
<dbReference type="InterPro" id="IPR006115">
    <property type="entry name" value="6PGDH_NADP-bd"/>
</dbReference>
<dbReference type="Proteomes" id="UP000184471">
    <property type="component" value="Unassembled WGS sequence"/>
</dbReference>
<dbReference type="InterPro" id="IPR013328">
    <property type="entry name" value="6PGD_dom2"/>
</dbReference>
<organism evidence="6 7">
    <name type="scientific">Geodermatophilus nigrescens</name>
    <dbReference type="NCBI Taxonomy" id="1070870"/>
    <lineage>
        <taxon>Bacteria</taxon>
        <taxon>Bacillati</taxon>
        <taxon>Actinomycetota</taxon>
        <taxon>Actinomycetes</taxon>
        <taxon>Geodermatophilales</taxon>
        <taxon>Geodermatophilaceae</taxon>
        <taxon>Geodermatophilus</taxon>
    </lineage>
</organism>